<dbReference type="PRINTS" id="PR01217">
    <property type="entry name" value="PRICHEXTENSN"/>
</dbReference>
<proteinExistence type="predicted"/>
<dbReference type="Proteomes" id="UP001501578">
    <property type="component" value="Unassembled WGS sequence"/>
</dbReference>
<feature type="compositionally biased region" description="Basic and acidic residues" evidence="1">
    <location>
        <begin position="141"/>
        <end position="150"/>
    </location>
</feature>
<keyword evidence="4" id="KW-1185">Reference proteome</keyword>
<protein>
    <submittedName>
        <fullName evidence="3">Uncharacterized protein</fullName>
    </submittedName>
</protein>
<name>A0ABN1NMW3_9ACTN</name>
<dbReference type="RefSeq" id="WP_343947776.1">
    <property type="nucleotide sequence ID" value="NZ_BAAAHQ010000001.1"/>
</dbReference>
<feature type="transmembrane region" description="Helical" evidence="2">
    <location>
        <begin position="93"/>
        <end position="114"/>
    </location>
</feature>
<feature type="compositionally biased region" description="Pro residues" evidence="1">
    <location>
        <begin position="151"/>
        <end position="173"/>
    </location>
</feature>
<gene>
    <name evidence="3" type="ORF">GCM10009560_02700</name>
</gene>
<comment type="caution">
    <text evidence="3">The sequence shown here is derived from an EMBL/GenBank/DDBJ whole genome shotgun (WGS) entry which is preliminary data.</text>
</comment>
<keyword evidence="2" id="KW-0812">Transmembrane</keyword>
<evidence type="ECO:0000256" key="2">
    <source>
        <dbReference type="SAM" id="Phobius"/>
    </source>
</evidence>
<feature type="transmembrane region" description="Helical" evidence="2">
    <location>
        <begin position="12"/>
        <end position="33"/>
    </location>
</feature>
<reference evidence="3 4" key="1">
    <citation type="journal article" date="2019" name="Int. J. Syst. Evol. Microbiol.">
        <title>The Global Catalogue of Microorganisms (GCM) 10K type strain sequencing project: providing services to taxonomists for standard genome sequencing and annotation.</title>
        <authorList>
            <consortium name="The Broad Institute Genomics Platform"/>
            <consortium name="The Broad Institute Genome Sequencing Center for Infectious Disease"/>
            <person name="Wu L."/>
            <person name="Ma J."/>
        </authorList>
    </citation>
    <scope>NUCLEOTIDE SEQUENCE [LARGE SCALE GENOMIC DNA]</scope>
    <source>
        <strain evidence="3 4">JCM 11136</strain>
    </source>
</reference>
<evidence type="ECO:0000313" key="3">
    <source>
        <dbReference type="EMBL" id="GAA0912298.1"/>
    </source>
</evidence>
<evidence type="ECO:0000313" key="4">
    <source>
        <dbReference type="Proteomes" id="UP001501578"/>
    </source>
</evidence>
<feature type="transmembrane region" description="Helical" evidence="2">
    <location>
        <begin position="39"/>
        <end position="59"/>
    </location>
</feature>
<feature type="region of interest" description="Disordered" evidence="1">
    <location>
        <begin position="122"/>
        <end position="228"/>
    </location>
</feature>
<dbReference type="EMBL" id="BAAAHQ010000001">
    <property type="protein sequence ID" value="GAA0912298.1"/>
    <property type="molecule type" value="Genomic_DNA"/>
</dbReference>
<accession>A0ABN1NMW3</accession>
<organism evidence="3 4">
    <name type="scientific">Nonomuraea longicatena</name>
    <dbReference type="NCBI Taxonomy" id="83682"/>
    <lineage>
        <taxon>Bacteria</taxon>
        <taxon>Bacillati</taxon>
        <taxon>Actinomycetota</taxon>
        <taxon>Actinomycetes</taxon>
        <taxon>Streptosporangiales</taxon>
        <taxon>Streptosporangiaceae</taxon>
        <taxon>Nonomuraea</taxon>
    </lineage>
</organism>
<sequence>MSGEPRRKFELSVPQVLGGALAAVTAAVAASYLGVAGTVIGAAVASVGTTVGGAIYTHYLKRTGEKVKEHVHRHDDGEEPAPVRRRPLPWLKLGVAAALVFAISMGTIVAYQMASGALVADQLPGRRPPASEPQRAPVQEKPGKPTEDPHPPAPPSSEPPARTPTPTPTPTPSRTPTKAPTNPPTKTPEPPVTPSAPPEPSSEPSSEPTGPEPPADSVPPDETPTTAP</sequence>
<keyword evidence="2" id="KW-0472">Membrane</keyword>
<evidence type="ECO:0000256" key="1">
    <source>
        <dbReference type="SAM" id="MobiDB-lite"/>
    </source>
</evidence>
<feature type="compositionally biased region" description="Pro residues" evidence="1">
    <location>
        <begin position="181"/>
        <end position="201"/>
    </location>
</feature>
<keyword evidence="2" id="KW-1133">Transmembrane helix</keyword>